<evidence type="ECO:0008006" key="4">
    <source>
        <dbReference type="Google" id="ProtNLM"/>
    </source>
</evidence>
<dbReference type="STRING" id="927664.SAMN05421780_10161"/>
<dbReference type="Pfam" id="PF11196">
    <property type="entry name" value="DUF2834"/>
    <property type="match status" value="1"/>
</dbReference>
<dbReference type="InterPro" id="IPR021362">
    <property type="entry name" value="DUF2834"/>
</dbReference>
<evidence type="ECO:0000313" key="2">
    <source>
        <dbReference type="EMBL" id="SFB71509.1"/>
    </source>
</evidence>
<dbReference type="Proteomes" id="UP000199514">
    <property type="component" value="Unassembled WGS sequence"/>
</dbReference>
<sequence>MKNIYLLLAAIGTLLPLSQFYQFLAVNGLDIPLFFEQLFANKISSFFAMDVLVSAAVTVSLIVVETKRIGIKNTWICYVGLFLAGVSCGLPLFLFLREKSLEKRAN</sequence>
<protein>
    <recommendedName>
        <fullName evidence="4">DUF2834 domain-containing protein</fullName>
    </recommendedName>
</protein>
<accession>A0A1I1D913</accession>
<keyword evidence="1" id="KW-1133">Transmembrane helix</keyword>
<dbReference type="RefSeq" id="WP_091505591.1">
    <property type="nucleotide sequence ID" value="NZ_FOLE01000001.1"/>
</dbReference>
<feature type="transmembrane region" description="Helical" evidence="1">
    <location>
        <begin position="44"/>
        <end position="64"/>
    </location>
</feature>
<proteinExistence type="predicted"/>
<name>A0A1I1D913_9BACT</name>
<dbReference type="OrthoDB" id="964916at2"/>
<keyword evidence="1" id="KW-0472">Membrane</keyword>
<gene>
    <name evidence="2" type="ORF">SAMN05421780_10161</name>
</gene>
<evidence type="ECO:0000313" key="3">
    <source>
        <dbReference type="Proteomes" id="UP000199514"/>
    </source>
</evidence>
<evidence type="ECO:0000256" key="1">
    <source>
        <dbReference type="SAM" id="Phobius"/>
    </source>
</evidence>
<organism evidence="2 3">
    <name type="scientific">Flexibacter flexilis DSM 6793</name>
    <dbReference type="NCBI Taxonomy" id="927664"/>
    <lineage>
        <taxon>Bacteria</taxon>
        <taxon>Pseudomonadati</taxon>
        <taxon>Bacteroidota</taxon>
        <taxon>Cytophagia</taxon>
        <taxon>Cytophagales</taxon>
        <taxon>Flexibacteraceae</taxon>
        <taxon>Flexibacter</taxon>
    </lineage>
</organism>
<feature type="transmembrane region" description="Helical" evidence="1">
    <location>
        <begin position="76"/>
        <end position="96"/>
    </location>
</feature>
<dbReference type="AlphaFoldDB" id="A0A1I1D913"/>
<reference evidence="2 3" key="1">
    <citation type="submission" date="2016-10" db="EMBL/GenBank/DDBJ databases">
        <authorList>
            <person name="de Groot N.N."/>
        </authorList>
    </citation>
    <scope>NUCLEOTIDE SEQUENCE [LARGE SCALE GENOMIC DNA]</scope>
    <source>
        <strain evidence="2 3">DSM 6793</strain>
    </source>
</reference>
<keyword evidence="3" id="KW-1185">Reference proteome</keyword>
<dbReference type="EMBL" id="FOLE01000001">
    <property type="protein sequence ID" value="SFB71509.1"/>
    <property type="molecule type" value="Genomic_DNA"/>
</dbReference>
<keyword evidence="1" id="KW-0812">Transmembrane</keyword>